<gene>
    <name evidence="2" type="ORF">MPEAHAMD_3404</name>
</gene>
<dbReference type="EMBL" id="BPQJ01000015">
    <property type="protein sequence ID" value="GJD63240.1"/>
    <property type="molecule type" value="Genomic_DNA"/>
</dbReference>
<accession>A0AA37HDF2</accession>
<proteinExistence type="predicted"/>
<evidence type="ECO:0000256" key="1">
    <source>
        <dbReference type="SAM" id="MobiDB-lite"/>
    </source>
</evidence>
<dbReference type="AlphaFoldDB" id="A0AA37HDF2"/>
<comment type="caution">
    <text evidence="2">The sequence shown here is derived from an EMBL/GenBank/DDBJ whole genome shotgun (WGS) entry which is preliminary data.</text>
</comment>
<evidence type="ECO:0000313" key="2">
    <source>
        <dbReference type="EMBL" id="GJD63240.1"/>
    </source>
</evidence>
<sequence length="103" mass="11398">MQQVMILDPAEADASTWRALEQTHRTQEFSAHVFVVEGDKPAIDALRALPGIKTPAQLDPAETARLSPTEKLSIRAWSERERAPEKVRPGDGLSWGHKGFQAP</sequence>
<dbReference type="Proteomes" id="UP001055286">
    <property type="component" value="Unassembled WGS sequence"/>
</dbReference>
<organism evidence="2 3">
    <name type="scientific">Methylobacterium frigidaeris</name>
    <dbReference type="NCBI Taxonomy" id="2038277"/>
    <lineage>
        <taxon>Bacteria</taxon>
        <taxon>Pseudomonadati</taxon>
        <taxon>Pseudomonadota</taxon>
        <taxon>Alphaproteobacteria</taxon>
        <taxon>Hyphomicrobiales</taxon>
        <taxon>Methylobacteriaceae</taxon>
        <taxon>Methylobacterium</taxon>
    </lineage>
</organism>
<feature type="region of interest" description="Disordered" evidence="1">
    <location>
        <begin position="77"/>
        <end position="103"/>
    </location>
</feature>
<dbReference type="RefSeq" id="WP_099901330.1">
    <property type="nucleotide sequence ID" value="NZ_BPQJ01000015.1"/>
</dbReference>
<evidence type="ECO:0000313" key="3">
    <source>
        <dbReference type="Proteomes" id="UP001055286"/>
    </source>
</evidence>
<name>A0AA37HDF2_9HYPH</name>
<protein>
    <submittedName>
        <fullName evidence="2">Uncharacterized protein</fullName>
    </submittedName>
</protein>
<reference evidence="2" key="1">
    <citation type="journal article" date="2016" name="Front. Microbiol.">
        <title>Genome Sequence of the Piezophilic, Mesophilic Sulfate-Reducing Bacterium Desulfovibrio indicus J2T.</title>
        <authorList>
            <person name="Cao J."/>
            <person name="Maignien L."/>
            <person name="Shao Z."/>
            <person name="Alain K."/>
            <person name="Jebbar M."/>
        </authorList>
    </citation>
    <scope>NUCLEOTIDE SEQUENCE</scope>
    <source>
        <strain evidence="2">JCM 32048</strain>
    </source>
</reference>
<reference evidence="2" key="2">
    <citation type="submission" date="2021-08" db="EMBL/GenBank/DDBJ databases">
        <authorList>
            <person name="Tani A."/>
            <person name="Ola A."/>
            <person name="Ogura Y."/>
            <person name="Katsura K."/>
            <person name="Hayashi T."/>
        </authorList>
    </citation>
    <scope>NUCLEOTIDE SEQUENCE</scope>
    <source>
        <strain evidence="2">JCM 32048</strain>
    </source>
</reference>
<feature type="compositionally biased region" description="Basic and acidic residues" evidence="1">
    <location>
        <begin position="77"/>
        <end position="89"/>
    </location>
</feature>
<keyword evidence="3" id="KW-1185">Reference proteome</keyword>